<dbReference type="InterPro" id="IPR048527">
    <property type="entry name" value="Sde182_C"/>
</dbReference>
<accession>A0A840VLB6</accession>
<organism evidence="3 4">
    <name type="scientific">Haloferula luteola</name>
    <dbReference type="NCBI Taxonomy" id="595692"/>
    <lineage>
        <taxon>Bacteria</taxon>
        <taxon>Pseudomonadati</taxon>
        <taxon>Verrucomicrobiota</taxon>
        <taxon>Verrucomicrobiia</taxon>
        <taxon>Verrucomicrobiales</taxon>
        <taxon>Verrucomicrobiaceae</taxon>
        <taxon>Haloferula</taxon>
    </lineage>
</organism>
<dbReference type="Gene3D" id="2.60.40.10">
    <property type="entry name" value="Immunoglobulins"/>
    <property type="match status" value="1"/>
</dbReference>
<evidence type="ECO:0000259" key="2">
    <source>
        <dbReference type="Pfam" id="PF21027"/>
    </source>
</evidence>
<feature type="domain" description="Cellulose-binding Sde182 C-terminal" evidence="2">
    <location>
        <begin position="405"/>
        <end position="485"/>
    </location>
</feature>
<protein>
    <recommendedName>
        <fullName evidence="5">DUF1593 domain-containing protein</fullName>
    </recommendedName>
</protein>
<keyword evidence="4" id="KW-1185">Reference proteome</keyword>
<dbReference type="Proteomes" id="UP000557717">
    <property type="component" value="Unassembled WGS sequence"/>
</dbReference>
<evidence type="ECO:0008006" key="5">
    <source>
        <dbReference type="Google" id="ProtNLM"/>
    </source>
</evidence>
<feature type="domain" description="Cellulose-binding Sde182 nucleoside hydrolase-like" evidence="1">
    <location>
        <begin position="40"/>
        <end position="307"/>
    </location>
</feature>
<evidence type="ECO:0000313" key="4">
    <source>
        <dbReference type="Proteomes" id="UP000557717"/>
    </source>
</evidence>
<dbReference type="EMBL" id="JACHFD010000026">
    <property type="protein sequence ID" value="MBB5353431.1"/>
    <property type="molecule type" value="Genomic_DNA"/>
</dbReference>
<dbReference type="AlphaFoldDB" id="A0A840VLB6"/>
<dbReference type="GO" id="GO:0016799">
    <property type="term" value="F:hydrolase activity, hydrolyzing N-glycosyl compounds"/>
    <property type="evidence" value="ECO:0007669"/>
    <property type="project" value="InterPro"/>
</dbReference>
<dbReference type="Gene3D" id="3.90.245.10">
    <property type="entry name" value="Ribonucleoside hydrolase-like"/>
    <property type="match status" value="1"/>
</dbReference>
<dbReference type="InterPro" id="IPR011483">
    <property type="entry name" value="Sde182_NH-like"/>
</dbReference>
<proteinExistence type="predicted"/>
<dbReference type="Pfam" id="PF21027">
    <property type="entry name" value="Sde0182_C"/>
    <property type="match status" value="1"/>
</dbReference>
<reference evidence="3 4" key="1">
    <citation type="submission" date="2020-08" db="EMBL/GenBank/DDBJ databases">
        <title>Genomic Encyclopedia of Type Strains, Phase IV (KMG-IV): sequencing the most valuable type-strain genomes for metagenomic binning, comparative biology and taxonomic classification.</title>
        <authorList>
            <person name="Goeker M."/>
        </authorList>
    </citation>
    <scope>NUCLEOTIDE SEQUENCE [LARGE SCALE GENOMIC DNA]</scope>
    <source>
        <strain evidence="3 4">YC6886</strain>
    </source>
</reference>
<name>A0A840VLB6_9BACT</name>
<dbReference type="InterPro" id="IPR013783">
    <property type="entry name" value="Ig-like_fold"/>
</dbReference>
<gene>
    <name evidence="3" type="ORF">HNR46_003692</name>
</gene>
<comment type="caution">
    <text evidence="3">The sequence shown here is derived from an EMBL/GenBank/DDBJ whole genome shotgun (WGS) entry which is preliminary data.</text>
</comment>
<evidence type="ECO:0000313" key="3">
    <source>
        <dbReference type="EMBL" id="MBB5353431.1"/>
    </source>
</evidence>
<dbReference type="SUPFAM" id="SSF53590">
    <property type="entry name" value="Nucleoside hydrolase"/>
    <property type="match status" value="1"/>
</dbReference>
<evidence type="ECO:0000259" key="1">
    <source>
        <dbReference type="Pfam" id="PF07632"/>
    </source>
</evidence>
<dbReference type="Pfam" id="PF07632">
    <property type="entry name" value="Sde182_NH-like"/>
    <property type="match status" value="1"/>
</dbReference>
<dbReference type="InterPro" id="IPR036452">
    <property type="entry name" value="Ribo_hydro-like"/>
</dbReference>
<sequence>MNGFVGRGAVSGFRCSTVILAGCLLVSSAQPGFSQEKKPRVLVTSDGEIDDECSMVRFLLYANEWDIEGIITSSSQYHWQGHKWAGDDWVEPYLDAYAKVLPNLIKHDPGYPTADFLRARTLLGNVKSEGDMEEPTDGSNRIVDVLLDASDPRPVWIQAWGGTNTIARALKTIEDEHPERMREAAGKCRFFFIWEQDSTYQDYIRPVWGKYGIPTIISDQFIAYFYLWKEYLPSEQQNVLSGSWMKPNILDGHGPLCALYKAHGKGEQGFDEGDFRSEGDSPTFLHTIPTGLRSMESPDWGGWGGRYVKVRENTWLDHVAEPGYEYPIGRWYTSNAWGRQRLKKGIPNDAELVNYLKPMWRWTEAVQNDFASRADWCVKPFAEANHPPVVKLDHPRNLKVAAGETVQLGAMGSSDPDGDPLDYKWWIYGEAGTYPGTIKIPGSGNQTTELSLPDDFRKGMSIHVICEVTDRGTPPLTRYQRVVLRAE</sequence>